<accession>A0A150XQ51</accession>
<feature type="transmembrane region" description="Helical" evidence="1">
    <location>
        <begin position="163"/>
        <end position="180"/>
    </location>
</feature>
<feature type="transmembrane region" description="Helical" evidence="1">
    <location>
        <begin position="93"/>
        <end position="114"/>
    </location>
</feature>
<keyword evidence="1" id="KW-0812">Transmembrane</keyword>
<feature type="transmembrane region" description="Helical" evidence="1">
    <location>
        <begin position="120"/>
        <end position="142"/>
    </location>
</feature>
<evidence type="ECO:0000313" key="2">
    <source>
        <dbReference type="EMBL" id="KYG80856.1"/>
    </source>
</evidence>
<dbReference type="STRING" id="1914963.AWW67_08520"/>
<name>A0A150XQ51_9BACT</name>
<protein>
    <submittedName>
        <fullName evidence="2">Uncharacterized protein</fullName>
    </submittedName>
</protein>
<evidence type="ECO:0000256" key="1">
    <source>
        <dbReference type="SAM" id="Phobius"/>
    </source>
</evidence>
<proteinExistence type="predicted"/>
<dbReference type="EMBL" id="LRPB01000046">
    <property type="protein sequence ID" value="KYG80856.1"/>
    <property type="molecule type" value="Genomic_DNA"/>
</dbReference>
<feature type="transmembrane region" description="Helical" evidence="1">
    <location>
        <begin position="200"/>
        <end position="220"/>
    </location>
</feature>
<comment type="caution">
    <text evidence="2">The sequence shown here is derived from an EMBL/GenBank/DDBJ whole genome shotgun (WGS) entry which is preliminary data.</text>
</comment>
<keyword evidence="1" id="KW-0472">Membrane</keyword>
<keyword evidence="1" id="KW-1133">Transmembrane helix</keyword>
<evidence type="ECO:0000313" key="3">
    <source>
        <dbReference type="Proteomes" id="UP000075663"/>
    </source>
</evidence>
<organism evidence="2 3">
    <name type="scientific">Roseivirga seohaensis</name>
    <dbReference type="NCBI Taxonomy" id="1914963"/>
    <lineage>
        <taxon>Bacteria</taxon>
        <taxon>Pseudomonadati</taxon>
        <taxon>Bacteroidota</taxon>
        <taxon>Cytophagia</taxon>
        <taxon>Cytophagales</taxon>
        <taxon>Roseivirgaceae</taxon>
        <taxon>Roseivirga</taxon>
    </lineage>
</organism>
<dbReference type="AlphaFoldDB" id="A0A150XQ51"/>
<reference evidence="2 3" key="1">
    <citation type="submission" date="2016-01" db="EMBL/GenBank/DDBJ databases">
        <title>Genome sequencing of Roseivirga seohaensis SW-152.</title>
        <authorList>
            <person name="Selvaratnam C."/>
            <person name="Thevarajoo S."/>
            <person name="Goh K.M."/>
            <person name="Ee R."/>
            <person name="Chan K.-G."/>
            <person name="Chong C.S."/>
        </authorList>
    </citation>
    <scope>NUCLEOTIDE SEQUENCE [LARGE SCALE GENOMIC DNA]</scope>
    <source>
        <strain evidence="2 3">SW-152</strain>
    </source>
</reference>
<dbReference type="RefSeq" id="WP_062302288.1">
    <property type="nucleotide sequence ID" value="NZ_LRPB01000046.1"/>
</dbReference>
<gene>
    <name evidence="2" type="ORF">AWW67_08520</name>
</gene>
<dbReference type="Proteomes" id="UP000075663">
    <property type="component" value="Unassembled WGS sequence"/>
</dbReference>
<sequence>MKLTVEQHEQVVFYLQHLDIDSQELFEEFYDHIVCSYEARLKKEPELEIKTHIWHHLHIEFGGVTGFKEVIKKHQKGIHWQVTKKFLAIALSYFKWPSVIYTALIFLVLLGIAEISNTPIIIYTFVMISLLTPYAIILLNQVKFKRDIKVQKPGYYRNMRNSAISEIGGFTALSTYYLFYFSTSMREILLFEKYFNQLPIIPTILMAFSTLFSVSLLKLIKEDFKTKLLTT</sequence>